<keyword evidence="9" id="KW-1133">Transmembrane helix</keyword>
<comment type="cofactor">
    <cofactor evidence="1 19">
        <name>FAD</name>
        <dbReference type="ChEBI" id="CHEBI:57692"/>
    </cofactor>
</comment>
<dbReference type="InterPro" id="IPR020946">
    <property type="entry name" value="Flavin_mOase-like"/>
</dbReference>
<dbReference type="EC" id="1.-.-.-" evidence="19"/>
<comment type="similarity">
    <text evidence="3 19">Belongs to the FMO family.</text>
</comment>
<evidence type="ECO:0000256" key="10">
    <source>
        <dbReference type="ARBA" id="ARBA00023002"/>
    </source>
</evidence>
<dbReference type="InterPro" id="IPR050346">
    <property type="entry name" value="FMO-like"/>
</dbReference>
<dbReference type="PROSITE" id="PS50102">
    <property type="entry name" value="RRM"/>
    <property type="match status" value="1"/>
</dbReference>
<dbReference type="SUPFAM" id="SSF54928">
    <property type="entry name" value="RNA-binding domain, RBD"/>
    <property type="match status" value="1"/>
</dbReference>
<dbReference type="GO" id="GO:0050660">
    <property type="term" value="F:flavin adenine dinucleotide binding"/>
    <property type="evidence" value="ECO:0007669"/>
    <property type="project" value="InterPro"/>
</dbReference>
<evidence type="ECO:0000256" key="14">
    <source>
        <dbReference type="ARBA" id="ARBA00047338"/>
    </source>
</evidence>
<dbReference type="EMBL" id="JAATJU010025844">
    <property type="protein sequence ID" value="KAH0502617.1"/>
    <property type="molecule type" value="Genomic_DNA"/>
</dbReference>
<keyword evidence="12" id="KW-0472">Membrane</keyword>
<evidence type="ECO:0000313" key="22">
    <source>
        <dbReference type="Proteomes" id="UP000710432"/>
    </source>
</evidence>
<proteinExistence type="inferred from homology"/>
<feature type="domain" description="RRM" evidence="20">
    <location>
        <begin position="422"/>
        <end position="495"/>
    </location>
</feature>
<comment type="catalytic activity">
    <reaction evidence="15">
        <text>hypotaurine + NADPH + O2 + H(+) = taurine + NADP(+) + H2O</text>
        <dbReference type="Rhea" id="RHEA:69819"/>
        <dbReference type="ChEBI" id="CHEBI:15377"/>
        <dbReference type="ChEBI" id="CHEBI:15378"/>
        <dbReference type="ChEBI" id="CHEBI:15379"/>
        <dbReference type="ChEBI" id="CHEBI:57783"/>
        <dbReference type="ChEBI" id="CHEBI:57853"/>
        <dbReference type="ChEBI" id="CHEBI:58349"/>
        <dbReference type="ChEBI" id="CHEBI:507393"/>
        <dbReference type="EC" id="1.14.13.8"/>
    </reaction>
    <physiologicalReaction direction="left-to-right" evidence="15">
        <dbReference type="Rhea" id="RHEA:69820"/>
    </physiologicalReaction>
</comment>
<dbReference type="GO" id="GO:0005789">
    <property type="term" value="C:endoplasmic reticulum membrane"/>
    <property type="evidence" value="ECO:0007669"/>
    <property type="project" value="UniProtKB-SubCell"/>
</dbReference>
<sequence length="586" mass="66441">MTAFSDYPIPDHYPNYMHNSKMMEYLRMYAKHFGLMKHIQFQTKVCTVRKRPDFSSSGQWDVVVEADGKQKAYIFDGVMVCSGHYNEKYLPLQDFAGITQFQGSYIHSWEYKNPDSFMGKRVVVIGIGNSGADVAGEISHVAEQVFLSTRRGTWIWNRVWDNGDPLDTTLFTRYNRIMGRLYPTFLINRWAENKLNARFNHANYGLQAKHRFLSHQSIFSDDLPNRIITGKVVIKTNVKEFTSTSAIFEDGTEEPVDVVVFATGYTLSFPFLDDNSEILDSKNTMFKFVFPPQLEKPTLAFIGILQPVGATIPTSELQSRWVVRVFTGLKKLPSQSDMMAAINRRKQKMQKELVESPRGIHRVQYIDYMDEIASEIGRPRECRRGKQCSRVGATAGAAGTASESRVHEPVIMSRYGRYGRETKVYVGNLGSGAGKGELERAFSYYGPLRTVWIVRNPPGFAFVEFEDPTDAEDAVQGLDGKVICGSRVRVELSTGMPRRSRFDRPPARRPFDPNDRCYECGEKGRIPELESSFTVQMRAVGTVELQVTHYSMDIYDEKFLVSASVSAIAAITISKTAVVNDPDFIR</sequence>
<dbReference type="AlphaFoldDB" id="A0A8J6G191"/>
<comment type="catalytic activity">
    <reaction evidence="17">
        <text>N,N-dimethylaniline + NADPH + O2 + H(+) = N,N-dimethylaniline N-oxide + NADP(+) + H2O</text>
        <dbReference type="Rhea" id="RHEA:24468"/>
        <dbReference type="ChEBI" id="CHEBI:15377"/>
        <dbReference type="ChEBI" id="CHEBI:15378"/>
        <dbReference type="ChEBI" id="CHEBI:15379"/>
        <dbReference type="ChEBI" id="CHEBI:16269"/>
        <dbReference type="ChEBI" id="CHEBI:17735"/>
        <dbReference type="ChEBI" id="CHEBI:57783"/>
        <dbReference type="ChEBI" id="CHEBI:58349"/>
        <dbReference type="EC" id="1.14.13.8"/>
    </reaction>
    <physiologicalReaction direction="left-to-right" evidence="17">
        <dbReference type="Rhea" id="RHEA:24469"/>
    </physiologicalReaction>
</comment>
<accession>A0A8J6G191</accession>
<keyword evidence="5" id="KW-0812">Transmembrane</keyword>
<dbReference type="InterPro" id="IPR000504">
    <property type="entry name" value="RRM_dom"/>
</dbReference>
<dbReference type="Gene3D" id="3.50.50.60">
    <property type="entry name" value="FAD/NAD(P)-binding domain"/>
    <property type="match status" value="4"/>
</dbReference>
<keyword evidence="7 19" id="KW-0274">FAD</keyword>
<comment type="subcellular location">
    <subcellularLocation>
        <location evidence="2">Endoplasmic reticulum membrane</location>
        <topology evidence="2">Single-pass membrane protein</topology>
    </subcellularLocation>
</comment>
<evidence type="ECO:0000256" key="15">
    <source>
        <dbReference type="ARBA" id="ARBA00048041"/>
    </source>
</evidence>
<evidence type="ECO:0000256" key="16">
    <source>
        <dbReference type="ARBA" id="ARBA00048088"/>
    </source>
</evidence>
<dbReference type="PRINTS" id="PR00370">
    <property type="entry name" value="FMOXYGENASE"/>
</dbReference>
<dbReference type="PRINTS" id="PR01121">
    <property type="entry name" value="FMOXYGENASE1"/>
</dbReference>
<evidence type="ECO:0000256" key="3">
    <source>
        <dbReference type="ARBA" id="ARBA00009183"/>
    </source>
</evidence>
<evidence type="ECO:0000256" key="5">
    <source>
        <dbReference type="ARBA" id="ARBA00022692"/>
    </source>
</evidence>
<keyword evidence="11 19" id="KW-0503">Monooxygenase</keyword>
<comment type="caution">
    <text evidence="21">The sequence shown here is derived from an EMBL/GenBank/DDBJ whole genome shotgun (WGS) entry which is preliminary data.</text>
</comment>
<dbReference type="GO" id="GO:0003723">
    <property type="term" value="F:RNA binding"/>
    <property type="evidence" value="ECO:0007669"/>
    <property type="project" value="UniProtKB-UniRule"/>
</dbReference>
<evidence type="ECO:0000259" key="20">
    <source>
        <dbReference type="PROSITE" id="PS50102"/>
    </source>
</evidence>
<name>A0A8J6G191_MICOH</name>
<dbReference type="FunFam" id="3.30.70.330:FF:000078">
    <property type="entry name" value="serine/arginine-rich splicing factor 7 isoform X1"/>
    <property type="match status" value="1"/>
</dbReference>
<comment type="function">
    <text evidence="13">Broad spectrum monooxygenase that catalyzes the oxygenation of a wide variety of nitrogen- and sulfur-containing compounds including xenobiotics. Catalyzes the S-oxygenation of hypotaurine to produce taurine, an organic osmolyte involved in cell volume regulation as well as a variety of cytoprotective and developmental processes. In vitro, catalyzes the N-oxygenation of trimethylamine (TMA) to produce trimethylamine N-oxide (TMAO) and could therefore participate to the detoxification of this compound that is generated by the action of gut microbiota from dietary precursors such as choline, choline containing compounds, betaine or L-carnitine.</text>
</comment>
<organism evidence="21 22">
    <name type="scientific">Microtus ochrogaster</name>
    <name type="common">Prairie vole</name>
    <dbReference type="NCBI Taxonomy" id="79684"/>
    <lineage>
        <taxon>Eukaryota</taxon>
        <taxon>Metazoa</taxon>
        <taxon>Chordata</taxon>
        <taxon>Craniata</taxon>
        <taxon>Vertebrata</taxon>
        <taxon>Euteleostomi</taxon>
        <taxon>Mammalia</taxon>
        <taxon>Eutheria</taxon>
        <taxon>Euarchontoglires</taxon>
        <taxon>Glires</taxon>
        <taxon>Rodentia</taxon>
        <taxon>Myomorpha</taxon>
        <taxon>Muroidea</taxon>
        <taxon>Cricetidae</taxon>
        <taxon>Arvicolinae</taxon>
        <taxon>Microtus</taxon>
    </lineage>
</organism>
<evidence type="ECO:0000256" key="17">
    <source>
        <dbReference type="ARBA" id="ARBA00049443"/>
    </source>
</evidence>
<comment type="catalytic activity">
    <reaction evidence="16">
        <text>trimethylamine + NADPH + O2 = trimethylamine N-oxide + NADP(+) + H2O</text>
        <dbReference type="Rhea" id="RHEA:31979"/>
        <dbReference type="ChEBI" id="CHEBI:15377"/>
        <dbReference type="ChEBI" id="CHEBI:15379"/>
        <dbReference type="ChEBI" id="CHEBI:15724"/>
        <dbReference type="ChEBI" id="CHEBI:57783"/>
        <dbReference type="ChEBI" id="CHEBI:58349"/>
        <dbReference type="ChEBI" id="CHEBI:58389"/>
        <dbReference type="EC" id="1.14.13.148"/>
    </reaction>
    <physiologicalReaction direction="left-to-right" evidence="16">
        <dbReference type="Rhea" id="RHEA:31980"/>
    </physiologicalReaction>
</comment>
<dbReference type="Proteomes" id="UP000710432">
    <property type="component" value="Unassembled WGS sequence"/>
</dbReference>
<dbReference type="InterPro" id="IPR035979">
    <property type="entry name" value="RBD_domain_sf"/>
</dbReference>
<dbReference type="SMART" id="SM00360">
    <property type="entry name" value="RRM"/>
    <property type="match status" value="1"/>
</dbReference>
<evidence type="ECO:0000256" key="18">
    <source>
        <dbReference type="PROSITE-ProRule" id="PRU00176"/>
    </source>
</evidence>
<dbReference type="CDD" id="cd12646">
    <property type="entry name" value="RRM_SRSF7"/>
    <property type="match status" value="1"/>
</dbReference>
<evidence type="ECO:0000256" key="9">
    <source>
        <dbReference type="ARBA" id="ARBA00022989"/>
    </source>
</evidence>
<dbReference type="InterPro" id="IPR034651">
    <property type="entry name" value="SRSF7_RRM"/>
</dbReference>
<gene>
    <name evidence="21" type="ORF">LTLLF_191655</name>
</gene>
<protein>
    <recommendedName>
        <fullName evidence="19">Flavin-containing monooxygenase</fullName>
        <ecNumber evidence="19">1.-.-.-</ecNumber>
    </recommendedName>
</protein>
<keyword evidence="4 19" id="KW-0285">Flavoprotein</keyword>
<dbReference type="SUPFAM" id="SSF51905">
    <property type="entry name" value="FAD/NAD(P)-binding domain"/>
    <property type="match status" value="2"/>
</dbReference>
<evidence type="ECO:0000256" key="7">
    <source>
        <dbReference type="ARBA" id="ARBA00022827"/>
    </source>
</evidence>
<dbReference type="FunFam" id="3.50.50.60:FF:000159">
    <property type="entry name" value="Dimethylaniline monooxygenase [N-oxide-forming]"/>
    <property type="match status" value="1"/>
</dbReference>
<dbReference type="GO" id="GO:0050661">
    <property type="term" value="F:NADP binding"/>
    <property type="evidence" value="ECO:0007669"/>
    <property type="project" value="InterPro"/>
</dbReference>
<dbReference type="InterPro" id="IPR012677">
    <property type="entry name" value="Nucleotide-bd_a/b_plait_sf"/>
</dbReference>
<evidence type="ECO:0000256" key="1">
    <source>
        <dbReference type="ARBA" id="ARBA00001974"/>
    </source>
</evidence>
<evidence type="ECO:0000256" key="8">
    <source>
        <dbReference type="ARBA" id="ARBA00022857"/>
    </source>
</evidence>
<dbReference type="GO" id="GO:0004499">
    <property type="term" value="F:N,N-dimethylaniline monooxygenase activity"/>
    <property type="evidence" value="ECO:0007669"/>
    <property type="project" value="InterPro"/>
</dbReference>
<dbReference type="PANTHER" id="PTHR23023">
    <property type="entry name" value="DIMETHYLANILINE MONOOXYGENASE"/>
    <property type="match status" value="1"/>
</dbReference>
<reference evidence="21" key="1">
    <citation type="submission" date="2020-03" db="EMBL/GenBank/DDBJ databases">
        <title>Studies in the Genomics of Life Span.</title>
        <authorList>
            <person name="Glass D."/>
        </authorList>
    </citation>
    <scope>NUCLEOTIDE SEQUENCE</scope>
    <source>
        <strain evidence="21">LTLLF</strain>
        <tissue evidence="21">Muscle</tissue>
    </source>
</reference>
<evidence type="ECO:0000256" key="12">
    <source>
        <dbReference type="ARBA" id="ARBA00023136"/>
    </source>
</evidence>
<comment type="catalytic activity">
    <reaction evidence="14">
        <text>hypotaurine + NADH + O2 + H(+) = taurine + NAD(+) + H2O</text>
        <dbReference type="Rhea" id="RHEA:74111"/>
        <dbReference type="ChEBI" id="CHEBI:15377"/>
        <dbReference type="ChEBI" id="CHEBI:15378"/>
        <dbReference type="ChEBI" id="CHEBI:15379"/>
        <dbReference type="ChEBI" id="CHEBI:57540"/>
        <dbReference type="ChEBI" id="CHEBI:57853"/>
        <dbReference type="ChEBI" id="CHEBI:57945"/>
        <dbReference type="ChEBI" id="CHEBI:507393"/>
        <dbReference type="EC" id="1.14.13.8"/>
    </reaction>
    <physiologicalReaction direction="left-to-right" evidence="14">
        <dbReference type="Rhea" id="RHEA:74112"/>
    </physiologicalReaction>
</comment>
<evidence type="ECO:0000256" key="2">
    <source>
        <dbReference type="ARBA" id="ARBA00004389"/>
    </source>
</evidence>
<evidence type="ECO:0000256" key="4">
    <source>
        <dbReference type="ARBA" id="ARBA00022630"/>
    </source>
</evidence>
<dbReference type="InterPro" id="IPR002253">
    <property type="entry name" value="Flavin_mOase_1"/>
</dbReference>
<dbReference type="Pfam" id="PF00743">
    <property type="entry name" value="FMO-like"/>
    <property type="match status" value="1"/>
</dbReference>
<evidence type="ECO:0000313" key="21">
    <source>
        <dbReference type="EMBL" id="KAH0502617.1"/>
    </source>
</evidence>
<keyword evidence="8" id="KW-0521">NADP</keyword>
<dbReference type="GO" id="GO:0034899">
    <property type="term" value="F:trimethylamine monooxygenase activity"/>
    <property type="evidence" value="ECO:0007669"/>
    <property type="project" value="UniProtKB-EC"/>
</dbReference>
<dbReference type="Pfam" id="PF00076">
    <property type="entry name" value="RRM_1"/>
    <property type="match status" value="1"/>
</dbReference>
<keyword evidence="18" id="KW-0694">RNA-binding</keyword>
<evidence type="ECO:0000256" key="11">
    <source>
        <dbReference type="ARBA" id="ARBA00023033"/>
    </source>
</evidence>
<evidence type="ECO:0000256" key="13">
    <source>
        <dbReference type="ARBA" id="ARBA00045957"/>
    </source>
</evidence>
<keyword evidence="10 19" id="KW-0560">Oxidoreductase</keyword>
<evidence type="ECO:0000256" key="19">
    <source>
        <dbReference type="RuleBase" id="RU361177"/>
    </source>
</evidence>
<dbReference type="InterPro" id="IPR000960">
    <property type="entry name" value="Flavin_mOase"/>
</dbReference>
<dbReference type="InterPro" id="IPR036188">
    <property type="entry name" value="FAD/NAD-bd_sf"/>
</dbReference>
<keyword evidence="6" id="KW-0256">Endoplasmic reticulum</keyword>
<dbReference type="Gene3D" id="3.30.70.330">
    <property type="match status" value="1"/>
</dbReference>
<evidence type="ECO:0000256" key="6">
    <source>
        <dbReference type="ARBA" id="ARBA00022824"/>
    </source>
</evidence>